<evidence type="ECO:0000313" key="1">
    <source>
        <dbReference type="EMBL" id="KAF9741450.1"/>
    </source>
</evidence>
<organism evidence="1 2">
    <name type="scientific">Paraphaeosphaeria minitans</name>
    <dbReference type="NCBI Taxonomy" id="565426"/>
    <lineage>
        <taxon>Eukaryota</taxon>
        <taxon>Fungi</taxon>
        <taxon>Dikarya</taxon>
        <taxon>Ascomycota</taxon>
        <taxon>Pezizomycotina</taxon>
        <taxon>Dothideomycetes</taxon>
        <taxon>Pleosporomycetidae</taxon>
        <taxon>Pleosporales</taxon>
        <taxon>Massarineae</taxon>
        <taxon>Didymosphaeriaceae</taxon>
        <taxon>Paraphaeosphaeria</taxon>
    </lineage>
</organism>
<dbReference type="Proteomes" id="UP000756921">
    <property type="component" value="Unassembled WGS sequence"/>
</dbReference>
<gene>
    <name evidence="1" type="ORF">PMIN01_00989</name>
</gene>
<keyword evidence="2" id="KW-1185">Reference proteome</keyword>
<reference evidence="1" key="1">
    <citation type="journal article" date="2020" name="Mol. Plant Microbe Interact.">
        <title>Genome Sequence of the Biocontrol Agent Coniothyrium minitans strain Conio (IMI 134523).</title>
        <authorList>
            <person name="Patel D."/>
            <person name="Shittu T.A."/>
            <person name="Baroncelli R."/>
            <person name="Muthumeenakshi S."/>
            <person name="Osborne T.H."/>
            <person name="Janganan T.K."/>
            <person name="Sreenivasaprasad S."/>
        </authorList>
    </citation>
    <scope>NUCLEOTIDE SEQUENCE</scope>
    <source>
        <strain evidence="1">Conio</strain>
    </source>
</reference>
<dbReference type="EMBL" id="WJXW01000001">
    <property type="protein sequence ID" value="KAF9741450.1"/>
    <property type="molecule type" value="Genomic_DNA"/>
</dbReference>
<evidence type="ECO:0000313" key="2">
    <source>
        <dbReference type="Proteomes" id="UP000756921"/>
    </source>
</evidence>
<dbReference type="AlphaFoldDB" id="A0A9P6GUN4"/>
<dbReference type="OrthoDB" id="3780845at2759"/>
<sequence>MARTAPPTDKPSFRPSLRSIGIPEGRDLLAVCMWLLKQHQLRAFIASHLPSEMASSVQPVHGDDEVWHETALSSFERTTFETRSSALDLCGIGAQFE</sequence>
<accession>A0A9P6GUN4</accession>
<proteinExistence type="predicted"/>
<name>A0A9P6GUN4_9PLEO</name>
<comment type="caution">
    <text evidence="1">The sequence shown here is derived from an EMBL/GenBank/DDBJ whole genome shotgun (WGS) entry which is preliminary data.</text>
</comment>
<protein>
    <submittedName>
        <fullName evidence="1">Uncharacterized protein</fullName>
    </submittedName>
</protein>